<keyword evidence="3" id="KW-0722">Serine protease inhibitor</keyword>
<dbReference type="Gene3D" id="3.30.10.10">
    <property type="entry name" value="Trypsin Inhibitor V, subunit A"/>
    <property type="match status" value="1"/>
</dbReference>
<dbReference type="SUPFAM" id="SSF54654">
    <property type="entry name" value="CI-2 family of serine protease inhibitors"/>
    <property type="match status" value="1"/>
</dbReference>
<sequence>MSSVVLGATGRENKTSWPEVVGMSIKEAREIILKDMPNANIQVLPVGSLVTQDFRPDRVRIFVDIVAQTPTVG</sequence>
<dbReference type="eggNOG" id="ENOG502SC2H">
    <property type="taxonomic scope" value="Eukaryota"/>
</dbReference>
<dbReference type="EMBL" id="CM000782">
    <property type="protein sequence ID" value="AQK79446.1"/>
    <property type="molecule type" value="Genomic_DNA"/>
</dbReference>
<dbReference type="Proteomes" id="UP000007305">
    <property type="component" value="Chromosome 6"/>
</dbReference>
<dbReference type="GeneID" id="100286271"/>
<dbReference type="OMA" id="RIFHNDK"/>
<dbReference type="KEGG" id="zma:100286271"/>
<dbReference type="PaxDb" id="4577-GRMZM2G012928_P01"/>
<dbReference type="PANTHER" id="PTHR33091">
    <property type="entry name" value="PROTEIN, PUTATIVE, EXPRESSED-RELATED"/>
    <property type="match status" value="1"/>
</dbReference>
<dbReference type="Gramene" id="Zm00001eb267000_T001">
    <property type="protein sequence ID" value="Zm00001eb267000_P001"/>
    <property type="gene ID" value="Zm00001eb267000"/>
</dbReference>
<accession>B6UH04</accession>
<reference evidence="6" key="4">
    <citation type="submission" date="2019-07" db="EMBL/GenBank/DDBJ databases">
        <authorList>
            <person name="Seetharam A."/>
            <person name="Woodhouse M."/>
            <person name="Cannon E."/>
        </authorList>
    </citation>
    <scope>NUCLEOTIDE SEQUENCE [LARGE SCALE GENOMIC DNA]</scope>
    <source>
        <strain evidence="6">cv. B73</strain>
    </source>
</reference>
<comment type="similarity">
    <text evidence="1">Belongs to the protease inhibitor I13 (potato type I serine protease inhibitor) family.</text>
</comment>
<dbReference type="PRINTS" id="PR00292">
    <property type="entry name" value="POTATOINHBTR"/>
</dbReference>
<dbReference type="SMR" id="B6UH04"/>
<dbReference type="RefSeq" id="NP_001152630.1">
    <property type="nucleotide sequence ID" value="NM_001159158.2"/>
</dbReference>
<keyword evidence="7" id="KW-1185">Reference proteome</keyword>
<evidence type="ECO:0000313" key="4">
    <source>
        <dbReference type="EMBL" id="ACG48637.1"/>
    </source>
</evidence>
<name>B6UH04_MAIZE</name>
<dbReference type="PANTHER" id="PTHR33091:SF37">
    <property type="entry name" value="SUBTILISIN-CHYMOTRYPSIN INHIBITOR CI-1B"/>
    <property type="match status" value="1"/>
</dbReference>
<keyword evidence="2" id="KW-0646">Protease inhibitor</keyword>
<organism evidence="4">
    <name type="scientific">Zea mays</name>
    <name type="common">Maize</name>
    <dbReference type="NCBI Taxonomy" id="4577"/>
    <lineage>
        <taxon>Eukaryota</taxon>
        <taxon>Viridiplantae</taxon>
        <taxon>Streptophyta</taxon>
        <taxon>Embryophyta</taxon>
        <taxon>Tracheophyta</taxon>
        <taxon>Spermatophyta</taxon>
        <taxon>Magnoliopsida</taxon>
        <taxon>Liliopsida</taxon>
        <taxon>Poales</taxon>
        <taxon>Poaceae</taxon>
        <taxon>PACMAD clade</taxon>
        <taxon>Panicoideae</taxon>
        <taxon>Andropogonodae</taxon>
        <taxon>Andropogoneae</taxon>
        <taxon>Tripsacinae</taxon>
        <taxon>Zea</taxon>
    </lineage>
</organism>
<dbReference type="GO" id="GO:0009611">
    <property type="term" value="P:response to wounding"/>
    <property type="evidence" value="ECO:0007669"/>
    <property type="project" value="InterPro"/>
</dbReference>
<dbReference type="IntAct" id="B6UH04">
    <property type="interactions" value="15"/>
</dbReference>
<dbReference type="InterPro" id="IPR000864">
    <property type="entry name" value="Prot_inh_pot1"/>
</dbReference>
<evidence type="ECO:0000256" key="2">
    <source>
        <dbReference type="ARBA" id="ARBA00022690"/>
    </source>
</evidence>
<evidence type="ECO:0000256" key="1">
    <source>
        <dbReference type="ARBA" id="ARBA00008210"/>
    </source>
</evidence>
<evidence type="ECO:0000256" key="3">
    <source>
        <dbReference type="ARBA" id="ARBA00022900"/>
    </source>
</evidence>
<dbReference type="EMBL" id="EU976519">
    <property type="protein sequence ID" value="ACG48637.1"/>
    <property type="molecule type" value="mRNA"/>
</dbReference>
<reference evidence="7" key="2">
    <citation type="journal article" date="2009" name="Science">
        <title>The B73 maize genome: complexity, diversity, and dynamics.</title>
        <authorList>
            <person name="Schnable P.S."/>
            <person name="Ware D."/>
            <person name="Fulton R.S."/>
            <person name="Stein J.C."/>
            <person name="Wei F."/>
            <person name="Pasternak S."/>
            <person name="Liang C."/>
            <person name="Zhang J."/>
            <person name="Fulton L."/>
            <person name="Graves T.A."/>
            <person name="Minx P."/>
            <person name="Reily A.D."/>
            <person name="Courtney L."/>
            <person name="Kruchowski S.S."/>
            <person name="Tomlinson C."/>
            <person name="Strong C."/>
            <person name="Delehaunty K."/>
            <person name="Fronick C."/>
            <person name="Courtney B."/>
            <person name="Rock S.M."/>
            <person name="Belter E."/>
            <person name="Du F."/>
            <person name="Kim K."/>
            <person name="Abbott R.M."/>
            <person name="Cotton M."/>
            <person name="Levy A."/>
            <person name="Marchetto P."/>
            <person name="Ochoa K."/>
            <person name="Jackson S.M."/>
            <person name="Gillam B."/>
            <person name="Chen W."/>
            <person name="Yan L."/>
            <person name="Higginbotham J."/>
            <person name="Cardenas M."/>
            <person name="Waligorski J."/>
            <person name="Applebaum E."/>
            <person name="Phelps L."/>
            <person name="Falcone J."/>
            <person name="Kanchi K."/>
            <person name="Thane T."/>
            <person name="Scimone A."/>
            <person name="Thane N."/>
            <person name="Henke J."/>
            <person name="Wang T."/>
            <person name="Ruppert J."/>
            <person name="Shah N."/>
            <person name="Rotter K."/>
            <person name="Hodges J."/>
            <person name="Ingenthron E."/>
            <person name="Cordes M."/>
            <person name="Kohlberg S."/>
            <person name="Sgro J."/>
            <person name="Delgado B."/>
            <person name="Mead K."/>
            <person name="Chinwalla A."/>
            <person name="Leonard S."/>
            <person name="Crouse K."/>
            <person name="Collura K."/>
            <person name="Kudrna D."/>
            <person name="Currie J."/>
            <person name="He R."/>
            <person name="Angelova A."/>
            <person name="Rajasekar S."/>
            <person name="Mueller T."/>
            <person name="Lomeli R."/>
            <person name="Scara G."/>
            <person name="Ko A."/>
            <person name="Delaney K."/>
            <person name="Wissotski M."/>
            <person name="Lopez G."/>
            <person name="Campos D."/>
            <person name="Braidotti M."/>
            <person name="Ashley E."/>
            <person name="Golser W."/>
            <person name="Kim H."/>
            <person name="Lee S."/>
            <person name="Lin J."/>
            <person name="Dujmic Z."/>
            <person name="Kim W."/>
            <person name="Talag J."/>
            <person name="Zuccolo A."/>
            <person name="Fan C."/>
            <person name="Sebastian A."/>
            <person name="Kramer M."/>
            <person name="Spiegel L."/>
            <person name="Nascimento L."/>
            <person name="Zutavern T."/>
            <person name="Miller B."/>
            <person name="Ambroise C."/>
            <person name="Muller S."/>
            <person name="Spooner W."/>
            <person name="Narechania A."/>
            <person name="Ren L."/>
            <person name="Wei S."/>
            <person name="Kumari S."/>
            <person name="Faga B."/>
            <person name="Levy M.J."/>
            <person name="McMahan L."/>
            <person name="Van Buren P."/>
            <person name="Vaughn M.W."/>
            <person name="Ying K."/>
            <person name="Yeh C.-T."/>
            <person name="Emrich S.J."/>
            <person name="Jia Y."/>
            <person name="Kalyanaraman A."/>
            <person name="Hsia A.-P."/>
            <person name="Barbazuk W.B."/>
            <person name="Baucom R.S."/>
            <person name="Brutnell T.P."/>
            <person name="Carpita N.C."/>
            <person name="Chaparro C."/>
            <person name="Chia J.-M."/>
            <person name="Deragon J.-M."/>
            <person name="Estill J.C."/>
            <person name="Fu Y."/>
            <person name="Jeddeloh J.A."/>
            <person name="Han Y."/>
            <person name="Lee H."/>
            <person name="Li P."/>
            <person name="Lisch D.R."/>
            <person name="Liu S."/>
            <person name="Liu Z."/>
            <person name="Nagel D.H."/>
            <person name="McCann M.C."/>
            <person name="SanMiguel P."/>
            <person name="Myers A.M."/>
            <person name="Nettleton D."/>
            <person name="Nguyen J."/>
            <person name="Penning B.W."/>
            <person name="Ponnala L."/>
            <person name="Schneider K.L."/>
            <person name="Schwartz D.C."/>
            <person name="Sharma A."/>
            <person name="Soderlund C."/>
            <person name="Springer N.M."/>
            <person name="Sun Q."/>
            <person name="Wang H."/>
            <person name="Waterman M."/>
            <person name="Westerman R."/>
            <person name="Wolfgruber T.K."/>
            <person name="Yang L."/>
            <person name="Yu Y."/>
            <person name="Zhang L."/>
            <person name="Zhou S."/>
            <person name="Zhu Q."/>
            <person name="Bennetzen J.L."/>
            <person name="Dawe R.K."/>
            <person name="Jiang J."/>
            <person name="Jiang N."/>
            <person name="Presting G.G."/>
            <person name="Wessler S.R."/>
            <person name="Aluru S."/>
            <person name="Martienssen R.A."/>
            <person name="Clifton S.W."/>
            <person name="McCombie W.R."/>
            <person name="Wing R.A."/>
            <person name="Wilson R.K."/>
        </authorList>
    </citation>
    <scope>NUCLEOTIDE SEQUENCE [LARGE SCALE GENOMIC DNA]</scope>
    <source>
        <strain evidence="7">cv. B73</strain>
    </source>
</reference>
<dbReference type="GO" id="GO:0004867">
    <property type="term" value="F:serine-type endopeptidase inhibitor activity"/>
    <property type="evidence" value="ECO:0007669"/>
    <property type="project" value="UniProtKB-KW"/>
</dbReference>
<evidence type="ECO:0000313" key="7">
    <source>
        <dbReference type="Proteomes" id="UP000007305"/>
    </source>
</evidence>
<evidence type="ECO:0007829" key="8">
    <source>
        <dbReference type="PeptideAtlas" id="B6UH04"/>
    </source>
</evidence>
<proteinExistence type="evidence at protein level"/>
<dbReference type="Pfam" id="PF00280">
    <property type="entry name" value="potato_inhibit"/>
    <property type="match status" value="1"/>
</dbReference>
<evidence type="ECO:0000313" key="5">
    <source>
        <dbReference type="EMBL" id="AQK79446.1"/>
    </source>
</evidence>
<dbReference type="InterPro" id="IPR036354">
    <property type="entry name" value="Prot_inh_pot1_sf"/>
</dbReference>
<gene>
    <name evidence="6" type="primary">LOC100286271</name>
    <name evidence="5" type="ORF">ZEAMMB73_Zm00001d035680</name>
</gene>
<dbReference type="OrthoDB" id="658623at2759"/>
<dbReference type="HOGENOM" id="CLU_158942_0_0_1"/>
<evidence type="ECO:0000313" key="6">
    <source>
        <dbReference type="EnsemblPlants" id="Zm00001eb267000_P001"/>
    </source>
</evidence>
<dbReference type="AlphaFoldDB" id="B6UH04"/>
<reference evidence="6" key="5">
    <citation type="submission" date="2021-05" db="UniProtKB">
        <authorList>
            <consortium name="EnsemblPlants"/>
        </authorList>
    </citation>
    <scope>IDENTIFICATION</scope>
    <source>
        <strain evidence="6">cv. B73</strain>
    </source>
</reference>
<keyword evidence="8" id="KW-1267">Proteomics identification</keyword>
<protein>
    <submittedName>
        <fullName evidence="4">Subtilisin-chymotrypsin inhibitor CI-1B</fullName>
    </submittedName>
</protein>
<dbReference type="STRING" id="4577.B6UH04"/>
<reference evidence="5" key="3">
    <citation type="submission" date="2015-12" db="EMBL/GenBank/DDBJ databases">
        <title>Update maize B73 reference genome by single molecule sequencing technologies.</title>
        <authorList>
            <consortium name="Maize Genome Sequencing Project"/>
            <person name="Ware D."/>
        </authorList>
    </citation>
    <scope>NUCLEOTIDE SEQUENCE</scope>
    <source>
        <tissue evidence="5">Seedling</tissue>
    </source>
</reference>
<dbReference type="EnsemblPlants" id="Zm00001eb267000_T001">
    <property type="protein sequence ID" value="Zm00001eb267000_P001"/>
    <property type="gene ID" value="Zm00001eb267000"/>
</dbReference>
<reference evidence="4" key="1">
    <citation type="journal article" date="2009" name="Plant Mol. Biol.">
        <title>Insights into corn genes derived from large-scale cDNA sequencing.</title>
        <authorList>
            <person name="Alexandrov N.N."/>
            <person name="Brover V.V."/>
            <person name="Freidin S."/>
            <person name="Troukhan M.E."/>
            <person name="Tatarinova T.V."/>
            <person name="Zhang H."/>
            <person name="Swaller T.J."/>
            <person name="Lu Y.P."/>
            <person name="Bouck J."/>
            <person name="Flavell R.B."/>
            <person name="Feldmann K.A."/>
        </authorList>
    </citation>
    <scope>NUCLEOTIDE SEQUENCE</scope>
</reference>